<dbReference type="Pfam" id="PF12900">
    <property type="entry name" value="Pyridox_ox_2"/>
    <property type="match status" value="1"/>
</dbReference>
<keyword evidence="3" id="KW-1185">Reference proteome</keyword>
<feature type="region of interest" description="Disordered" evidence="1">
    <location>
        <begin position="1"/>
        <end position="55"/>
    </location>
</feature>
<reference evidence="2 3" key="1">
    <citation type="journal article" date="2018" name="Int. J. Syst. Evol. Microbiol.">
        <title>Glycomyces paridis sp. nov., isolated from the medicinal plant Paris polyphylla.</title>
        <authorList>
            <person name="Fang X.M."/>
            <person name="Bai J.L."/>
            <person name="Su J."/>
            <person name="Zhao L.L."/>
            <person name="Liu H.Y."/>
            <person name="Ma B.P."/>
            <person name="Zhang Y.Q."/>
            <person name="Yu L.Y."/>
        </authorList>
    </citation>
    <scope>NUCLEOTIDE SEQUENCE [LARGE SCALE GENOMIC DNA]</scope>
    <source>
        <strain evidence="2 3">CPCC 204357</strain>
    </source>
</reference>
<gene>
    <name evidence="2" type="ORF">E9998_09685</name>
</gene>
<dbReference type="AlphaFoldDB" id="A0A4S8PGG6"/>
<dbReference type="SUPFAM" id="SSF50475">
    <property type="entry name" value="FMN-binding split barrel"/>
    <property type="match status" value="1"/>
</dbReference>
<organism evidence="2 3">
    <name type="scientific">Glycomyces paridis</name>
    <dbReference type="NCBI Taxonomy" id="2126555"/>
    <lineage>
        <taxon>Bacteria</taxon>
        <taxon>Bacillati</taxon>
        <taxon>Actinomycetota</taxon>
        <taxon>Actinomycetes</taxon>
        <taxon>Glycomycetales</taxon>
        <taxon>Glycomycetaceae</taxon>
        <taxon>Glycomyces</taxon>
    </lineage>
</organism>
<protein>
    <submittedName>
        <fullName evidence="2">Pyridoxamine 5'-phosphate oxidase family protein</fullName>
    </submittedName>
</protein>
<evidence type="ECO:0000313" key="3">
    <source>
        <dbReference type="Proteomes" id="UP000305792"/>
    </source>
</evidence>
<sequence>MTTRPAERWESVMSSPFPDVPLPCKSAQPDDAGSELNVPMEGTSGPSSPGRRTAAVDGAPRFLNRVGREPGAATVESGARASCREIEPPAAAVDNSEADVDDERKPVDLDPKVAMGYLIHAEYGRVAFIVDDLPVIRPLNHVVVDGDIYVYTHRASAFARAVRARPGLPVNYQSDEIGSHSHIGWSVLVKGTATDVSDHPRAVQLGRQVQSWIDRPHDTVIAIRPSEVTGLRLTIAR</sequence>
<accession>A0A4S8PGG6</accession>
<proteinExistence type="predicted"/>
<dbReference type="Proteomes" id="UP000305792">
    <property type="component" value="Unassembled WGS sequence"/>
</dbReference>
<dbReference type="InterPro" id="IPR024747">
    <property type="entry name" value="Pyridox_Oxase-rel"/>
</dbReference>
<comment type="caution">
    <text evidence="2">The sequence shown here is derived from an EMBL/GenBank/DDBJ whole genome shotgun (WGS) entry which is preliminary data.</text>
</comment>
<dbReference type="InterPro" id="IPR012349">
    <property type="entry name" value="Split_barrel_FMN-bd"/>
</dbReference>
<feature type="compositionally biased region" description="Basic and acidic residues" evidence="1">
    <location>
        <begin position="1"/>
        <end position="10"/>
    </location>
</feature>
<dbReference type="EMBL" id="STGX01000006">
    <property type="protein sequence ID" value="THV29011.1"/>
    <property type="molecule type" value="Genomic_DNA"/>
</dbReference>
<name>A0A4S8PGG6_9ACTN</name>
<dbReference type="Gene3D" id="2.30.110.10">
    <property type="entry name" value="Electron Transport, Fmn-binding Protein, Chain A"/>
    <property type="match status" value="1"/>
</dbReference>
<evidence type="ECO:0000313" key="2">
    <source>
        <dbReference type="EMBL" id="THV29011.1"/>
    </source>
</evidence>
<evidence type="ECO:0000256" key="1">
    <source>
        <dbReference type="SAM" id="MobiDB-lite"/>
    </source>
</evidence>